<feature type="compositionally biased region" description="Acidic residues" evidence="4">
    <location>
        <begin position="269"/>
        <end position="299"/>
    </location>
</feature>
<keyword evidence="3" id="KW-0175">Coiled coil</keyword>
<feature type="compositionally biased region" description="Basic and acidic residues" evidence="4">
    <location>
        <begin position="417"/>
        <end position="447"/>
    </location>
</feature>
<feature type="region of interest" description="Disordered" evidence="4">
    <location>
        <begin position="393"/>
        <end position="447"/>
    </location>
</feature>
<dbReference type="STRING" id="945553.A0A0D2LJZ4"/>
<evidence type="ECO:0000259" key="5">
    <source>
        <dbReference type="Pfam" id="PF07808"/>
    </source>
</evidence>
<feature type="compositionally biased region" description="Basic and acidic residues" evidence="4">
    <location>
        <begin position="186"/>
        <end position="198"/>
    </location>
</feature>
<dbReference type="PANTHER" id="PTHR12765">
    <property type="entry name" value="RED PROTEIN IK FACTOR CYTOKINE IK"/>
    <property type="match status" value="1"/>
</dbReference>
<organism evidence="6 7">
    <name type="scientific">Hypholoma sublateritium (strain FD-334 SS-4)</name>
    <dbReference type="NCBI Taxonomy" id="945553"/>
    <lineage>
        <taxon>Eukaryota</taxon>
        <taxon>Fungi</taxon>
        <taxon>Dikarya</taxon>
        <taxon>Basidiomycota</taxon>
        <taxon>Agaricomycotina</taxon>
        <taxon>Agaricomycetes</taxon>
        <taxon>Agaricomycetidae</taxon>
        <taxon>Agaricales</taxon>
        <taxon>Agaricineae</taxon>
        <taxon>Strophariaceae</taxon>
        <taxon>Hypholoma</taxon>
    </lineage>
</organism>
<proteinExistence type="predicted"/>
<dbReference type="Proteomes" id="UP000054270">
    <property type="component" value="Unassembled WGS sequence"/>
</dbReference>
<feature type="compositionally biased region" description="Low complexity" evidence="4">
    <location>
        <begin position="343"/>
        <end position="357"/>
    </location>
</feature>
<evidence type="ECO:0000313" key="6">
    <source>
        <dbReference type="EMBL" id="KJA28052.1"/>
    </source>
</evidence>
<feature type="region of interest" description="Disordered" evidence="4">
    <location>
        <begin position="168"/>
        <end position="381"/>
    </location>
</feature>
<evidence type="ECO:0000256" key="2">
    <source>
        <dbReference type="ARBA" id="ARBA00023242"/>
    </source>
</evidence>
<feature type="compositionally biased region" description="Polar residues" evidence="4">
    <location>
        <begin position="243"/>
        <end position="255"/>
    </location>
</feature>
<dbReference type="Pfam" id="PF07808">
    <property type="entry name" value="RED_N"/>
    <property type="match status" value="1"/>
</dbReference>
<feature type="coiled-coil region" evidence="3">
    <location>
        <begin position="76"/>
        <end position="103"/>
    </location>
</feature>
<evidence type="ECO:0000256" key="3">
    <source>
        <dbReference type="SAM" id="Coils"/>
    </source>
</evidence>
<dbReference type="OrthoDB" id="3366823at2759"/>
<dbReference type="OMA" id="LKSTHMV"/>
<feature type="compositionally biased region" description="Polar residues" evidence="4">
    <location>
        <begin position="1"/>
        <end position="14"/>
    </location>
</feature>
<name>A0A0D2LJZ4_HYPSF</name>
<sequence>MDQDSFRQLLQTPRTGAPAVLGGGSRSRISLTAPPPKKKTASASQAAFKPRTVKKAQDSKYRDRASERRGGDGNDYAHVEAVLEEFEKKNADEDKETVDEQRKYLGGDGEHSILVKGLDFALLEQNKARTVLTSEDVDALDEAYKEASSQEQIIPKKRTREDIIRELKEARGAEKEGKKGPITRTAQEEARLLEDAKQQGKFKPIGFKPIGSSDVTKKKRSKTDEAGGVKKKKKKAKVESASGPDNSIAVASSSMDPPPLVPVGRKLEEPEEPFDDDFDIFADAGEYDGLDFEDEDEGDNPSRKPSASVTQESESSSSNVPTRWIETDEPTLSETARATQQPLNVNSRRSPSPSQQLSDEDEGMESEKPMRLVPLSSSAVPSIKDLLAMDKAAGAYSKNKKRKDKKKPAEGDDDDADGKKKTLEEKVDRDYKRLKTYTDKKAAAEKS</sequence>
<dbReference type="AlphaFoldDB" id="A0A0D2LJZ4"/>
<feature type="compositionally biased region" description="Basic and acidic residues" evidence="4">
    <location>
        <begin position="55"/>
        <end position="76"/>
    </location>
</feature>
<evidence type="ECO:0000256" key="4">
    <source>
        <dbReference type="SAM" id="MobiDB-lite"/>
    </source>
</evidence>
<gene>
    <name evidence="6" type="ORF">HYPSUDRAFT_34362</name>
</gene>
<feature type="region of interest" description="Disordered" evidence="4">
    <location>
        <begin position="1"/>
        <end position="76"/>
    </location>
</feature>
<comment type="subcellular location">
    <subcellularLocation>
        <location evidence="1">Nucleus</location>
    </subcellularLocation>
</comment>
<feature type="compositionally biased region" description="Basic and acidic residues" evidence="4">
    <location>
        <begin position="168"/>
        <end position="179"/>
    </location>
</feature>
<feature type="domain" description="RED-like N-terminal" evidence="5">
    <location>
        <begin position="39"/>
        <end position="159"/>
    </location>
</feature>
<accession>A0A0D2LJZ4</accession>
<dbReference type="InterPro" id="IPR012916">
    <property type="entry name" value="RED_N"/>
</dbReference>
<reference evidence="7" key="1">
    <citation type="submission" date="2014-04" db="EMBL/GenBank/DDBJ databases">
        <title>Evolutionary Origins and Diversification of the Mycorrhizal Mutualists.</title>
        <authorList>
            <consortium name="DOE Joint Genome Institute"/>
            <consortium name="Mycorrhizal Genomics Consortium"/>
            <person name="Kohler A."/>
            <person name="Kuo A."/>
            <person name="Nagy L.G."/>
            <person name="Floudas D."/>
            <person name="Copeland A."/>
            <person name="Barry K.W."/>
            <person name="Cichocki N."/>
            <person name="Veneault-Fourrey C."/>
            <person name="LaButti K."/>
            <person name="Lindquist E.A."/>
            <person name="Lipzen A."/>
            <person name="Lundell T."/>
            <person name="Morin E."/>
            <person name="Murat C."/>
            <person name="Riley R."/>
            <person name="Ohm R."/>
            <person name="Sun H."/>
            <person name="Tunlid A."/>
            <person name="Henrissat B."/>
            <person name="Grigoriev I.V."/>
            <person name="Hibbett D.S."/>
            <person name="Martin F."/>
        </authorList>
    </citation>
    <scope>NUCLEOTIDE SEQUENCE [LARGE SCALE GENOMIC DNA]</scope>
    <source>
        <strain evidence="7">FD-334 SS-4</strain>
    </source>
</reference>
<evidence type="ECO:0000313" key="7">
    <source>
        <dbReference type="Proteomes" id="UP000054270"/>
    </source>
</evidence>
<dbReference type="InterPro" id="IPR039896">
    <property type="entry name" value="Red-like"/>
</dbReference>
<protein>
    <recommendedName>
        <fullName evidence="5">RED-like N-terminal domain-containing protein</fullName>
    </recommendedName>
</protein>
<dbReference type="EMBL" id="KN817522">
    <property type="protein sequence ID" value="KJA28052.1"/>
    <property type="molecule type" value="Genomic_DNA"/>
</dbReference>
<dbReference type="GO" id="GO:0005634">
    <property type="term" value="C:nucleus"/>
    <property type="evidence" value="ECO:0007669"/>
    <property type="project" value="UniProtKB-SubCell"/>
</dbReference>
<keyword evidence="2" id="KW-0539">Nucleus</keyword>
<feature type="compositionally biased region" description="Polar residues" evidence="4">
    <location>
        <begin position="330"/>
        <end position="342"/>
    </location>
</feature>
<evidence type="ECO:0000256" key="1">
    <source>
        <dbReference type="ARBA" id="ARBA00004123"/>
    </source>
</evidence>
<keyword evidence="7" id="KW-1185">Reference proteome</keyword>